<sequence>MFGMTELPTMRSRRLGRELAALREGKNMTMGEVAAHLHCGQPKVSKIESGHQSVRPLDLDLMLTLYGVEDPPTREAFVRLSRQVRQQDWWSSQGPLLWEDLKDYLTLEADSSLTRTYEFHVLPGLLQTPDYMREVFRPNRSLREIDVMMETRQKRQDFFIARGTRVRLIIDVAALHRVVGSSKIMHAQLDRVLDMAQMPNLSIQVLPLRVPMQVPGQYAPYTIFTMAEAPHAEYVWLEHLTGATVLEREQDVTRYKQAWDDHTAAASPPGESLKYISEVMKEFA</sequence>
<dbReference type="GO" id="GO:0003677">
    <property type="term" value="F:DNA binding"/>
    <property type="evidence" value="ECO:0007669"/>
    <property type="project" value="InterPro"/>
</dbReference>
<dbReference type="InterPro" id="IPR043917">
    <property type="entry name" value="DUF5753"/>
</dbReference>
<dbReference type="Pfam" id="PF19054">
    <property type="entry name" value="DUF5753"/>
    <property type="match status" value="1"/>
</dbReference>
<dbReference type="EMBL" id="VIGB01000003">
    <property type="protein sequence ID" value="TQF05860.1"/>
    <property type="molecule type" value="Genomic_DNA"/>
</dbReference>
<dbReference type="Pfam" id="PF13560">
    <property type="entry name" value="HTH_31"/>
    <property type="match status" value="1"/>
</dbReference>
<dbReference type="InterPro" id="IPR001387">
    <property type="entry name" value="Cro/C1-type_HTH"/>
</dbReference>
<evidence type="ECO:0000313" key="2">
    <source>
        <dbReference type="EMBL" id="TQF05860.1"/>
    </source>
</evidence>
<evidence type="ECO:0000259" key="1">
    <source>
        <dbReference type="PROSITE" id="PS50943"/>
    </source>
</evidence>
<dbReference type="AlphaFoldDB" id="A0A540WA11"/>
<feature type="domain" description="HTH cro/C1-type" evidence="1">
    <location>
        <begin position="19"/>
        <end position="74"/>
    </location>
</feature>
<keyword evidence="3" id="KW-1185">Reference proteome</keyword>
<reference evidence="2 3" key="1">
    <citation type="submission" date="2019-06" db="EMBL/GenBank/DDBJ databases">
        <title>Description of Kitasatospora acidophila sp. nov. isolated from pine grove soil, and reclassification of Streptomyces novaecaesareae to Kitasatospora novaeceasareae comb. nov.</title>
        <authorList>
            <person name="Kim M.J."/>
        </authorList>
    </citation>
    <scope>NUCLEOTIDE SEQUENCE [LARGE SCALE GENOMIC DNA]</scope>
    <source>
        <strain evidence="2 3">MMS16-CNU292</strain>
    </source>
</reference>
<proteinExistence type="predicted"/>
<dbReference type="PROSITE" id="PS50943">
    <property type="entry name" value="HTH_CROC1"/>
    <property type="match status" value="1"/>
</dbReference>
<comment type="caution">
    <text evidence="2">The sequence shown here is derived from an EMBL/GenBank/DDBJ whole genome shotgun (WGS) entry which is preliminary data.</text>
</comment>
<evidence type="ECO:0000313" key="3">
    <source>
        <dbReference type="Proteomes" id="UP000319103"/>
    </source>
</evidence>
<dbReference type="Gene3D" id="1.10.260.40">
    <property type="entry name" value="lambda repressor-like DNA-binding domains"/>
    <property type="match status" value="1"/>
</dbReference>
<dbReference type="OrthoDB" id="4303152at2"/>
<dbReference type="SMART" id="SM00530">
    <property type="entry name" value="HTH_XRE"/>
    <property type="match status" value="1"/>
</dbReference>
<organism evidence="2 3">
    <name type="scientific">Kitasatospora acidiphila</name>
    <dbReference type="NCBI Taxonomy" id="2567942"/>
    <lineage>
        <taxon>Bacteria</taxon>
        <taxon>Bacillati</taxon>
        <taxon>Actinomycetota</taxon>
        <taxon>Actinomycetes</taxon>
        <taxon>Kitasatosporales</taxon>
        <taxon>Streptomycetaceae</taxon>
        <taxon>Kitasatospora</taxon>
    </lineage>
</organism>
<gene>
    <name evidence="2" type="ORF">E6W39_31040</name>
</gene>
<dbReference type="SUPFAM" id="SSF47413">
    <property type="entry name" value="lambda repressor-like DNA-binding domains"/>
    <property type="match status" value="1"/>
</dbReference>
<dbReference type="InterPro" id="IPR010982">
    <property type="entry name" value="Lambda_DNA-bd_dom_sf"/>
</dbReference>
<name>A0A540WA11_9ACTN</name>
<dbReference type="CDD" id="cd00093">
    <property type="entry name" value="HTH_XRE"/>
    <property type="match status" value="1"/>
</dbReference>
<dbReference type="Proteomes" id="UP000319103">
    <property type="component" value="Unassembled WGS sequence"/>
</dbReference>
<accession>A0A540WA11</accession>
<protein>
    <submittedName>
        <fullName evidence="2">Helix-turn-helix domain-containing protein</fullName>
    </submittedName>
</protein>